<feature type="compositionally biased region" description="Gly residues" evidence="1">
    <location>
        <begin position="159"/>
        <end position="169"/>
    </location>
</feature>
<dbReference type="RefSeq" id="WP_350725605.1">
    <property type="nucleotide sequence ID" value="NZ_JBEPCO010000073.1"/>
</dbReference>
<gene>
    <name evidence="3" type="ORF">ABT322_37665</name>
</gene>
<organism evidence="3 4">
    <name type="scientific">Streptomyces flaveolus</name>
    <dbReference type="NCBI Taxonomy" id="67297"/>
    <lineage>
        <taxon>Bacteria</taxon>
        <taxon>Bacillati</taxon>
        <taxon>Actinomycetota</taxon>
        <taxon>Actinomycetes</taxon>
        <taxon>Kitasatosporales</taxon>
        <taxon>Streptomycetaceae</taxon>
        <taxon>Streptomyces</taxon>
    </lineage>
</organism>
<protein>
    <recommendedName>
        <fullName evidence="5">Integral membrane protein</fullName>
    </recommendedName>
</protein>
<dbReference type="Proteomes" id="UP001490330">
    <property type="component" value="Unassembled WGS sequence"/>
</dbReference>
<feature type="region of interest" description="Disordered" evidence="1">
    <location>
        <begin position="146"/>
        <end position="169"/>
    </location>
</feature>
<keyword evidence="2" id="KW-0472">Membrane</keyword>
<evidence type="ECO:0000256" key="1">
    <source>
        <dbReference type="SAM" id="MobiDB-lite"/>
    </source>
</evidence>
<evidence type="ECO:0000313" key="4">
    <source>
        <dbReference type="Proteomes" id="UP001490330"/>
    </source>
</evidence>
<proteinExistence type="predicted"/>
<keyword evidence="2" id="KW-0812">Transmembrane</keyword>
<evidence type="ECO:0000313" key="3">
    <source>
        <dbReference type="EMBL" id="MER6909358.1"/>
    </source>
</evidence>
<accession>A0ABV1VS84</accession>
<reference evidence="3 4" key="1">
    <citation type="submission" date="2024-06" db="EMBL/GenBank/DDBJ databases">
        <title>The Natural Products Discovery Center: Release of the First 8490 Sequenced Strains for Exploring Actinobacteria Biosynthetic Diversity.</title>
        <authorList>
            <person name="Kalkreuter E."/>
            <person name="Kautsar S.A."/>
            <person name="Yang D."/>
            <person name="Bader C.D."/>
            <person name="Teijaro C.N."/>
            <person name="Fluegel L."/>
            <person name="Davis C.M."/>
            <person name="Simpson J.R."/>
            <person name="Lauterbach L."/>
            <person name="Steele A.D."/>
            <person name="Gui C."/>
            <person name="Meng S."/>
            <person name="Li G."/>
            <person name="Viehrig K."/>
            <person name="Ye F."/>
            <person name="Su P."/>
            <person name="Kiefer A.F."/>
            <person name="Nichols A."/>
            <person name="Cepeda A.J."/>
            <person name="Yan W."/>
            <person name="Fan B."/>
            <person name="Jiang Y."/>
            <person name="Adhikari A."/>
            <person name="Zheng C.-J."/>
            <person name="Schuster L."/>
            <person name="Cowan T.M."/>
            <person name="Smanski M.J."/>
            <person name="Chevrette M.G."/>
            <person name="De Carvalho L.P.S."/>
            <person name="Shen B."/>
        </authorList>
    </citation>
    <scope>NUCLEOTIDE SEQUENCE [LARGE SCALE GENOMIC DNA]</scope>
    <source>
        <strain evidence="3 4">NPDC000632</strain>
    </source>
</reference>
<sequence length="169" mass="17124">MAALLFLTLALAPFLTPFVVLGTAGVLAVRAWHWEPENGLRMPGAVSCGLLAVLAGSAALGAYAYGVNQGFYILDPDQMCAAAGAPGDHVVTRMTLPVSAQCVTSDGVGTELVPGWVNPVVLTGLTVFVLALASAVASALRRARAHPRGGQSEGLRPCRGGGTGLTGEG</sequence>
<keyword evidence="2" id="KW-1133">Transmembrane helix</keyword>
<name>A0ABV1VS84_9ACTN</name>
<keyword evidence="4" id="KW-1185">Reference proteome</keyword>
<evidence type="ECO:0000256" key="2">
    <source>
        <dbReference type="SAM" id="Phobius"/>
    </source>
</evidence>
<comment type="caution">
    <text evidence="3">The sequence shown here is derived from an EMBL/GenBank/DDBJ whole genome shotgun (WGS) entry which is preliminary data.</text>
</comment>
<feature type="transmembrane region" description="Helical" evidence="2">
    <location>
        <begin position="120"/>
        <end position="140"/>
    </location>
</feature>
<evidence type="ECO:0008006" key="5">
    <source>
        <dbReference type="Google" id="ProtNLM"/>
    </source>
</evidence>
<dbReference type="EMBL" id="JBEPCV010000064">
    <property type="protein sequence ID" value="MER6909358.1"/>
    <property type="molecule type" value="Genomic_DNA"/>
</dbReference>